<name>A0ACA9JV01_9GLOM</name>
<keyword evidence="2" id="KW-1185">Reference proteome</keyword>
<feature type="non-terminal residue" evidence="1">
    <location>
        <position position="721"/>
    </location>
</feature>
<dbReference type="Proteomes" id="UP000789860">
    <property type="component" value="Unassembled WGS sequence"/>
</dbReference>
<proteinExistence type="predicted"/>
<accession>A0ACA9JV01</accession>
<comment type="caution">
    <text evidence="1">The sequence shown here is derived from an EMBL/GenBank/DDBJ whole genome shotgun (WGS) entry which is preliminary data.</text>
</comment>
<protein>
    <submittedName>
        <fullName evidence="1">8295_t:CDS:1</fullName>
    </submittedName>
</protein>
<evidence type="ECO:0000313" key="1">
    <source>
        <dbReference type="EMBL" id="CAG8437655.1"/>
    </source>
</evidence>
<dbReference type="EMBL" id="CAJVPM010000185">
    <property type="protein sequence ID" value="CAG8437655.1"/>
    <property type="molecule type" value="Genomic_DNA"/>
</dbReference>
<organism evidence="1 2">
    <name type="scientific">Scutellospora calospora</name>
    <dbReference type="NCBI Taxonomy" id="85575"/>
    <lineage>
        <taxon>Eukaryota</taxon>
        <taxon>Fungi</taxon>
        <taxon>Fungi incertae sedis</taxon>
        <taxon>Mucoromycota</taxon>
        <taxon>Glomeromycotina</taxon>
        <taxon>Glomeromycetes</taxon>
        <taxon>Diversisporales</taxon>
        <taxon>Gigasporaceae</taxon>
        <taxon>Scutellospora</taxon>
    </lineage>
</organism>
<gene>
    <name evidence="1" type="ORF">SCALOS_LOCUS380</name>
</gene>
<sequence>MGNCVSCVIEIHNRTYVYFLRPRVNYFEWGKMKYETEENNNLINPNQISIKAVQGRTDSLSGVKGYFNFDVVRQYDNVEIGQIKLFFDVPYDTNRFSRSTNFEINNYDDTTIAIKKVEEWGGFGYAENKCKFIITYDTPKDLVNTNLYSLNCIFEIHNTSDKILLKSNKNYVKRGEFLYENKEDQYIGPNKIMHKKVQGRFNSISGIEGYFNLDVLRHIDNVEIGQIKLIFKIPYDTNKDSRSTDFIINDYSKITNIENDKNFTIHVKKTEKWEAMLEFAGYYRSGLGVEKNLDKAIKYYEKASEKFPQASNALGVIYEFEPKFKNISKAIKWYEKGDEQGIEFIKSYPVIGAEIEVSKLLLKNKSHDYIRQSQNDLIGIFRGLSIQLYGTNKKTCQKLIEQIGKNIDRNSPASFSFGRLGPSSISFSASSEYCFNQRKTILIHVMNNNIEYLSQIAYRNTQNLFIKNESNQIINISELLTEWTQNTTGEFIWSKDIMNYKINILDSNYNSEEMLIMKSLNETFQDLYKHSKKIWNRIYFPLSKWPITTDSCRLLYNIKIIHNKIEQIMRSQLANETKSIAKDIYDKNIKFNIPINSIRDDLIITTLSDLNIIRLTIMSILYHLLDQKNKKWRVLVLNEIKSIFGKELNSSKFEYKKLSECKILNAVIFEVLRYESANLLLNNQSINNFDLTINHDKPLKTFDPSRFIDKNIINSNFFLPF</sequence>
<reference evidence="1" key="1">
    <citation type="submission" date="2021-06" db="EMBL/GenBank/DDBJ databases">
        <authorList>
            <person name="Kallberg Y."/>
            <person name="Tangrot J."/>
            <person name="Rosling A."/>
        </authorList>
    </citation>
    <scope>NUCLEOTIDE SEQUENCE</scope>
    <source>
        <strain evidence="1">AU212A</strain>
    </source>
</reference>
<evidence type="ECO:0000313" key="2">
    <source>
        <dbReference type="Proteomes" id="UP000789860"/>
    </source>
</evidence>